<evidence type="ECO:0000313" key="1">
    <source>
        <dbReference type="EMBL" id="MDO8107881.1"/>
    </source>
</evidence>
<organism evidence="1 2">
    <name type="scientific">Actinotalea lenta</name>
    <dbReference type="NCBI Taxonomy" id="3064654"/>
    <lineage>
        <taxon>Bacteria</taxon>
        <taxon>Bacillati</taxon>
        <taxon>Actinomycetota</taxon>
        <taxon>Actinomycetes</taxon>
        <taxon>Micrococcales</taxon>
        <taxon>Cellulomonadaceae</taxon>
        <taxon>Actinotalea</taxon>
    </lineage>
</organism>
<keyword evidence="2" id="KW-1185">Reference proteome</keyword>
<reference evidence="1 2" key="1">
    <citation type="submission" date="2023-07" db="EMBL/GenBank/DDBJ databases">
        <title>Description of novel actinomycetes strains, isolated from tidal flat sediment.</title>
        <authorList>
            <person name="Lu C."/>
        </authorList>
    </citation>
    <scope>NUCLEOTIDE SEQUENCE [LARGE SCALE GENOMIC DNA]</scope>
    <source>
        <strain evidence="1 2">SYSU T00b441</strain>
    </source>
</reference>
<dbReference type="Proteomes" id="UP001232536">
    <property type="component" value="Unassembled WGS sequence"/>
</dbReference>
<dbReference type="EMBL" id="JAUQYP010000001">
    <property type="protein sequence ID" value="MDO8107881.1"/>
    <property type="molecule type" value="Genomic_DNA"/>
</dbReference>
<sequence>MSVDARLHVNPTGALLDAARDCEAEVFERWYGNSREELEVEYGPYEEVSVFVAVTDSAGDVGAAMRLLQPGGAAGLKTLTDIAGQPWHVDGLRSAAAAGLDLAHTWEVATVSSRRRLGATGLRHSFALYYALGAIARVNAMTDFVAILDQRVRRLLDSVGLVTRALPGTKAGPYLGSPASTPIFANVHTMLRAQRQEHPDSFALVTLGNGLDGVAVPPDDAFRLTAVPDTVPTSWSAPGALV</sequence>
<name>A0ABT9DAI9_9CELL</name>
<dbReference type="RefSeq" id="WP_304601483.1">
    <property type="nucleotide sequence ID" value="NZ_JAUQYP010000001.1"/>
</dbReference>
<gene>
    <name evidence="1" type="ORF">Q6348_11810</name>
</gene>
<accession>A0ABT9DAI9</accession>
<evidence type="ECO:0000313" key="2">
    <source>
        <dbReference type="Proteomes" id="UP001232536"/>
    </source>
</evidence>
<comment type="caution">
    <text evidence="1">The sequence shown here is derived from an EMBL/GenBank/DDBJ whole genome shotgun (WGS) entry which is preliminary data.</text>
</comment>
<protein>
    <submittedName>
        <fullName evidence="1">Uncharacterized protein</fullName>
    </submittedName>
</protein>
<proteinExistence type="predicted"/>